<dbReference type="HOGENOM" id="CLU_369521_0_0_0"/>
<dbReference type="Gene3D" id="3.40.50.300">
    <property type="entry name" value="P-loop containing nucleotide triphosphate hydrolases"/>
    <property type="match status" value="2"/>
</dbReference>
<dbReference type="InterPro" id="IPR027417">
    <property type="entry name" value="P-loop_NTPase"/>
</dbReference>
<name>A0A081C954_VECG1</name>
<evidence type="ECO:0000313" key="3">
    <source>
        <dbReference type="Proteomes" id="UP000030661"/>
    </source>
</evidence>
<dbReference type="PANTHER" id="PTHR42957:SF2">
    <property type="entry name" value="HELICASE HERA CENTRAL DOMAIN-CONTAINING PROTEIN"/>
    <property type="match status" value="1"/>
</dbReference>
<reference evidence="2" key="1">
    <citation type="journal article" date="2015" name="PeerJ">
        <title>First genomic representation of candidate bacterial phylum KSB3 points to enhanced environmental sensing as a trigger of wastewater bulking.</title>
        <authorList>
            <person name="Sekiguchi Y."/>
            <person name="Ohashi A."/>
            <person name="Parks D.H."/>
            <person name="Yamauchi T."/>
            <person name="Tyson G.W."/>
            <person name="Hugenholtz P."/>
        </authorList>
    </citation>
    <scope>NUCLEOTIDE SEQUENCE [LARGE SCALE GENOMIC DNA]</scope>
</reference>
<dbReference type="InterPro" id="IPR002789">
    <property type="entry name" value="HerA_central"/>
</dbReference>
<dbReference type="InterPro" id="IPR008571">
    <property type="entry name" value="HerA-like"/>
</dbReference>
<dbReference type="AlphaFoldDB" id="A0A081C954"/>
<keyword evidence="3" id="KW-1185">Reference proteome</keyword>
<dbReference type="Proteomes" id="UP000030661">
    <property type="component" value="Unassembled WGS sequence"/>
</dbReference>
<proteinExistence type="predicted"/>
<evidence type="ECO:0000259" key="1">
    <source>
        <dbReference type="Pfam" id="PF01935"/>
    </source>
</evidence>
<dbReference type="eggNOG" id="COG0433">
    <property type="taxonomic scope" value="Bacteria"/>
</dbReference>
<feature type="domain" description="Helicase HerA central" evidence="1">
    <location>
        <begin position="188"/>
        <end position="482"/>
    </location>
</feature>
<dbReference type="EMBL" id="DF820477">
    <property type="protein sequence ID" value="GAK61109.1"/>
    <property type="molecule type" value="Genomic_DNA"/>
</dbReference>
<accession>A0A081C954</accession>
<dbReference type="PANTHER" id="PTHR42957">
    <property type="entry name" value="HELICASE MJ1565-RELATED"/>
    <property type="match status" value="1"/>
</dbReference>
<sequence>METQNGTIRLAYKRDDDIAAELPDDIFKESLAREIESAGGEYQEDPAFEGSVGITMFDVPNSKDNVLSVLVPFKDVRNIPSQSIVEIRSRSRDNGGDGRVYRGVVVEGPFYEPDGLRADAPIIVTTSVRGTMFMPRFHGKLSIEVIGEIIDGTIVPPRFRPLPNSPVFVLDASQTAEALGIGGNITLGLAIGHDDIEVQIPSDKKMVFARHFGILGTTGGGKSTTVSGLINQYQQAGVSTILIDTEGEYTALDQKTEDPNMITALKRRGKGPKGVNNTYVYHLIGRETNNPDHPNLIPFSLEFERLSPYAVMEILGLNEAQQQRYLKAYDLAKQLLMKLKIYPSTEQEQEELMELDEMERGFPRLSLELMYDVVRACAMREAKELRNENNEPNFYIRTKFLFQEKEKFLNLIETADLPHHVWSWRKVQGRLSQLLRLKIFDHSAVQPLNYQELTTSGRISIIDLSDTDSPQINNLVIAELLRGMMDQQNENYKQMQTNNEQPNKVMVIIEEAHEFLSSERIKQMPVLWQQVARIARRGRKRWLGLTFVTQLPQHLPNEVLGLINSYVLHKINDADVISRLKRSIGGIDDSLWRRLPNLAAGQAIVTTPSLTRPLLVAIDPTPCKLLMVE</sequence>
<dbReference type="STRING" id="1499967.U27_01007"/>
<protein>
    <recommendedName>
        <fullName evidence="1">Helicase HerA central domain-containing protein</fullName>
    </recommendedName>
</protein>
<dbReference type="SUPFAM" id="SSF52540">
    <property type="entry name" value="P-loop containing nucleoside triphosphate hydrolases"/>
    <property type="match status" value="1"/>
</dbReference>
<dbReference type="Pfam" id="PF01935">
    <property type="entry name" value="DUF87"/>
    <property type="match status" value="1"/>
</dbReference>
<organism evidence="2">
    <name type="scientific">Vecturithrix granuli</name>
    <dbReference type="NCBI Taxonomy" id="1499967"/>
    <lineage>
        <taxon>Bacteria</taxon>
        <taxon>Candidatus Moduliflexota</taxon>
        <taxon>Candidatus Vecturitrichia</taxon>
        <taxon>Candidatus Vecturitrichales</taxon>
        <taxon>Candidatus Vecturitrichaceae</taxon>
        <taxon>Candidatus Vecturithrix</taxon>
    </lineage>
</organism>
<evidence type="ECO:0000313" key="2">
    <source>
        <dbReference type="EMBL" id="GAK61109.1"/>
    </source>
</evidence>
<gene>
    <name evidence="2" type="ORF">U27_01007</name>
</gene>